<dbReference type="Pfam" id="PF14125">
    <property type="entry name" value="DUF4292"/>
    <property type="match status" value="1"/>
</dbReference>
<sequence length="255" mass="29866">MIIRKYYILVFLLVFLSCKRNFIPLDSTSVTIADFKIDEIDYKYLSSKSKFQYKNENQLINATLNTRIKKNEKIWFSIRVAFGIEGFRGLITKDEFKLIDRVNKRVIISTPKIIEKEFKVKLDFQQIESLLVGNLLYKISESDKILREGNVYKVVQQNQSIQTQNIVSAKTSKIEKLIVFDEFTNYLLTVDYDNFKPLGKLLFPVKHSYTSISYMDDTSVPVITNIIFNYNKVSRTNKALKFPFNIPSKYVVEKI</sequence>
<dbReference type="EMBL" id="UINC01000577">
    <property type="protein sequence ID" value="SUZ57755.1"/>
    <property type="molecule type" value="Genomic_DNA"/>
</dbReference>
<evidence type="ECO:0008006" key="2">
    <source>
        <dbReference type="Google" id="ProtNLM"/>
    </source>
</evidence>
<protein>
    <recommendedName>
        <fullName evidence="2">DUF4292 domain-containing protein</fullName>
    </recommendedName>
</protein>
<dbReference type="InterPro" id="IPR025634">
    <property type="entry name" value="DUF4292"/>
</dbReference>
<proteinExistence type="predicted"/>
<accession>A0A381NT17</accession>
<reference evidence="1" key="1">
    <citation type="submission" date="2018-05" db="EMBL/GenBank/DDBJ databases">
        <authorList>
            <person name="Lanie J.A."/>
            <person name="Ng W.-L."/>
            <person name="Kazmierczak K.M."/>
            <person name="Andrzejewski T.M."/>
            <person name="Davidsen T.M."/>
            <person name="Wayne K.J."/>
            <person name="Tettelin H."/>
            <person name="Glass J.I."/>
            <person name="Rusch D."/>
            <person name="Podicherti R."/>
            <person name="Tsui H.-C.T."/>
            <person name="Winkler M.E."/>
        </authorList>
    </citation>
    <scope>NUCLEOTIDE SEQUENCE</scope>
</reference>
<dbReference type="PROSITE" id="PS51257">
    <property type="entry name" value="PROKAR_LIPOPROTEIN"/>
    <property type="match status" value="1"/>
</dbReference>
<dbReference type="AlphaFoldDB" id="A0A381NT17"/>
<organism evidence="1">
    <name type="scientific">marine metagenome</name>
    <dbReference type="NCBI Taxonomy" id="408172"/>
    <lineage>
        <taxon>unclassified sequences</taxon>
        <taxon>metagenomes</taxon>
        <taxon>ecological metagenomes</taxon>
    </lineage>
</organism>
<gene>
    <name evidence="1" type="ORF">METZ01_LOCUS10609</name>
</gene>
<name>A0A381NT17_9ZZZZ</name>
<evidence type="ECO:0000313" key="1">
    <source>
        <dbReference type="EMBL" id="SUZ57755.1"/>
    </source>
</evidence>